<organism evidence="3 4">
    <name type="scientific">Cercopithifilaria johnstoni</name>
    <dbReference type="NCBI Taxonomy" id="2874296"/>
    <lineage>
        <taxon>Eukaryota</taxon>
        <taxon>Metazoa</taxon>
        <taxon>Ecdysozoa</taxon>
        <taxon>Nematoda</taxon>
        <taxon>Chromadorea</taxon>
        <taxon>Rhabditida</taxon>
        <taxon>Spirurina</taxon>
        <taxon>Spiruromorpha</taxon>
        <taxon>Filarioidea</taxon>
        <taxon>Onchocercidae</taxon>
        <taxon>Cercopithifilaria</taxon>
    </lineage>
</organism>
<dbReference type="AlphaFoldDB" id="A0A8J2LUM7"/>
<dbReference type="Proteomes" id="UP000746747">
    <property type="component" value="Unassembled WGS sequence"/>
</dbReference>
<feature type="non-terminal residue" evidence="3">
    <location>
        <position position="1"/>
    </location>
</feature>
<dbReference type="InterPro" id="IPR052579">
    <property type="entry name" value="Zinc_finger_SWIM"/>
</dbReference>
<evidence type="ECO:0000259" key="2">
    <source>
        <dbReference type="Pfam" id="PF21599"/>
    </source>
</evidence>
<name>A0A8J2LUM7_9BILA</name>
<dbReference type="Pfam" id="PF21599">
    <property type="entry name" value="ZSWIM3_N"/>
    <property type="match status" value="1"/>
</dbReference>
<feature type="compositionally biased region" description="Basic and acidic residues" evidence="1">
    <location>
        <begin position="87"/>
        <end position="100"/>
    </location>
</feature>
<gene>
    <name evidence="3" type="ORF">CJOHNSTONI_LOCUS783</name>
</gene>
<evidence type="ECO:0000313" key="3">
    <source>
        <dbReference type="EMBL" id="CAG9530270.1"/>
    </source>
</evidence>
<feature type="domain" description="ZSWIM3 N-terminal" evidence="2">
    <location>
        <begin position="151"/>
        <end position="253"/>
    </location>
</feature>
<dbReference type="EMBL" id="CAKAEH010000221">
    <property type="protein sequence ID" value="CAG9530270.1"/>
    <property type="molecule type" value="Genomic_DNA"/>
</dbReference>
<sequence length="383" mass="44422">NDEFGIVTVENGSMRNKRKPKFIRHIIRKRILLDDNIKQSGSKTGYAVQEYFDEYEEEPIDLSNKNGQSEVLNKRCDEVILSRQHCEKRSDKRNDEKVESPRNTSSSAKRKRINELELSKLNQKYGNRTFSTFTPTEQEELQRKASNIYEGATFRSFVEFEECLEAYKIVWNYPYRRASSEHLRDGEGRVIDRFKYKYIVFHCAHYGHPRKRGGGKRPNQSYLPLGCEARFRLNADTTNGCLRISSFHKEHQNHDNTEEDYLRVINKKRRSTIEETIPRCDNNNETMLDVNDKSAPEVAENKFTPVASSPGNSIFQISSQENSAFVPVIHSVEMTEQGLYQMSQQNIPLTNSTLQLLIFAMQLSDRLQRIEYLIMNGSSSSSS</sequence>
<accession>A0A8J2LUM7</accession>
<proteinExistence type="predicted"/>
<protein>
    <recommendedName>
        <fullName evidence="2">ZSWIM3 N-terminal domain-containing protein</fullName>
    </recommendedName>
</protein>
<feature type="region of interest" description="Disordered" evidence="1">
    <location>
        <begin position="87"/>
        <end position="112"/>
    </location>
</feature>
<comment type="caution">
    <text evidence="3">The sequence shown here is derived from an EMBL/GenBank/DDBJ whole genome shotgun (WGS) entry which is preliminary data.</text>
</comment>
<dbReference type="PANTHER" id="PTHR31569:SF4">
    <property type="entry name" value="SWIM-TYPE DOMAIN-CONTAINING PROTEIN"/>
    <property type="match status" value="1"/>
</dbReference>
<dbReference type="InterPro" id="IPR048325">
    <property type="entry name" value="ZSWIM3_N"/>
</dbReference>
<keyword evidence="4" id="KW-1185">Reference proteome</keyword>
<reference evidence="3" key="1">
    <citation type="submission" date="2021-09" db="EMBL/GenBank/DDBJ databases">
        <authorList>
            <consortium name="Pathogen Informatics"/>
        </authorList>
    </citation>
    <scope>NUCLEOTIDE SEQUENCE</scope>
</reference>
<dbReference type="PANTHER" id="PTHR31569">
    <property type="entry name" value="SWIM-TYPE DOMAIN-CONTAINING PROTEIN"/>
    <property type="match status" value="1"/>
</dbReference>
<evidence type="ECO:0000256" key="1">
    <source>
        <dbReference type="SAM" id="MobiDB-lite"/>
    </source>
</evidence>
<evidence type="ECO:0000313" key="4">
    <source>
        <dbReference type="Proteomes" id="UP000746747"/>
    </source>
</evidence>
<dbReference type="OrthoDB" id="5915810at2759"/>